<protein>
    <submittedName>
        <fullName evidence="2">Uncharacterized protein</fullName>
    </submittedName>
</protein>
<organism evidence="2">
    <name type="scientific">Schistocephalus solidus</name>
    <name type="common">Tapeworm</name>
    <dbReference type="NCBI Taxonomy" id="70667"/>
    <lineage>
        <taxon>Eukaryota</taxon>
        <taxon>Metazoa</taxon>
        <taxon>Spiralia</taxon>
        <taxon>Lophotrochozoa</taxon>
        <taxon>Platyhelminthes</taxon>
        <taxon>Cestoda</taxon>
        <taxon>Eucestoda</taxon>
        <taxon>Diphyllobothriidea</taxon>
        <taxon>Diphyllobothriidae</taxon>
        <taxon>Schistocephalus</taxon>
    </lineage>
</organism>
<gene>
    <name evidence="2" type="ORF">TR168284</name>
</gene>
<proteinExistence type="predicted"/>
<dbReference type="EMBL" id="GEEE01017097">
    <property type="protein sequence ID" value="JAP46128.1"/>
    <property type="molecule type" value="Transcribed_RNA"/>
</dbReference>
<evidence type="ECO:0000313" key="2">
    <source>
        <dbReference type="EMBL" id="JAP46128.1"/>
    </source>
</evidence>
<name>A0A0X3P2Q9_SCHSO</name>
<feature type="region of interest" description="Disordered" evidence="1">
    <location>
        <begin position="18"/>
        <end position="51"/>
    </location>
</feature>
<dbReference type="AlphaFoldDB" id="A0A0X3P2Q9"/>
<sequence length="125" mass="13967">MRPTKIFGDNIIDIAQASRANPLPPPSSLERGQNRVSGVSGAPSTTFRGHRGECIDRDIERTARKQRLKPLYPPAPPCRRYIVGTQNLTVSPNICLAKTFRYPIDSLSAYEPQNRTRSSELHPII</sequence>
<accession>A0A0X3P2Q9</accession>
<evidence type="ECO:0000256" key="1">
    <source>
        <dbReference type="SAM" id="MobiDB-lite"/>
    </source>
</evidence>
<feature type="compositionally biased region" description="Polar residues" evidence="1">
    <location>
        <begin position="30"/>
        <end position="47"/>
    </location>
</feature>
<reference evidence="2" key="1">
    <citation type="submission" date="2016-01" db="EMBL/GenBank/DDBJ databases">
        <title>Reference transcriptome for the parasite Schistocephalus solidus: insights into the molecular evolution of parasitism.</title>
        <authorList>
            <person name="Hebert F.O."/>
            <person name="Grambauer S."/>
            <person name="Barber I."/>
            <person name="Landry C.R."/>
            <person name="Aubin-Horth N."/>
        </authorList>
    </citation>
    <scope>NUCLEOTIDE SEQUENCE</scope>
</reference>